<feature type="region of interest" description="Disordered" evidence="3">
    <location>
        <begin position="24"/>
        <end position="174"/>
    </location>
</feature>
<feature type="compositionally biased region" description="Pro residues" evidence="3">
    <location>
        <begin position="255"/>
        <end position="264"/>
    </location>
</feature>
<evidence type="ECO:0000256" key="3">
    <source>
        <dbReference type="SAM" id="MobiDB-lite"/>
    </source>
</evidence>
<reference evidence="6 7" key="1">
    <citation type="journal article" date="2012" name="Science">
        <title>The Paleozoic origin of enzymatic lignin decomposition reconstructed from 31 fungal genomes.</title>
        <authorList>
            <person name="Floudas D."/>
            <person name="Binder M."/>
            <person name="Riley R."/>
            <person name="Barry K."/>
            <person name="Blanchette R.A."/>
            <person name="Henrissat B."/>
            <person name="Martinez A.T."/>
            <person name="Otillar R."/>
            <person name="Spatafora J.W."/>
            <person name="Yadav J.S."/>
            <person name="Aerts A."/>
            <person name="Benoit I."/>
            <person name="Boyd A."/>
            <person name="Carlson A."/>
            <person name="Copeland A."/>
            <person name="Coutinho P.M."/>
            <person name="de Vries R.P."/>
            <person name="Ferreira P."/>
            <person name="Findley K."/>
            <person name="Foster B."/>
            <person name="Gaskell J."/>
            <person name="Glotzer D."/>
            <person name="Gorecki P."/>
            <person name="Heitman J."/>
            <person name="Hesse C."/>
            <person name="Hori C."/>
            <person name="Igarashi K."/>
            <person name="Jurgens J.A."/>
            <person name="Kallen N."/>
            <person name="Kersten P."/>
            <person name="Kohler A."/>
            <person name="Kuees U."/>
            <person name="Kumar T.K.A."/>
            <person name="Kuo A."/>
            <person name="LaButti K."/>
            <person name="Larrondo L.F."/>
            <person name="Lindquist E."/>
            <person name="Ling A."/>
            <person name="Lombard V."/>
            <person name="Lucas S."/>
            <person name="Lundell T."/>
            <person name="Martin R."/>
            <person name="McLaughlin D.J."/>
            <person name="Morgenstern I."/>
            <person name="Morin E."/>
            <person name="Murat C."/>
            <person name="Nagy L.G."/>
            <person name="Nolan M."/>
            <person name="Ohm R.A."/>
            <person name="Patyshakuliyeva A."/>
            <person name="Rokas A."/>
            <person name="Ruiz-Duenas F.J."/>
            <person name="Sabat G."/>
            <person name="Salamov A."/>
            <person name="Samejima M."/>
            <person name="Schmutz J."/>
            <person name="Slot J.C."/>
            <person name="St John F."/>
            <person name="Stenlid J."/>
            <person name="Sun H."/>
            <person name="Sun S."/>
            <person name="Syed K."/>
            <person name="Tsang A."/>
            <person name="Wiebenga A."/>
            <person name="Young D."/>
            <person name="Pisabarro A."/>
            <person name="Eastwood D.C."/>
            <person name="Martin F."/>
            <person name="Cullen D."/>
            <person name="Grigoriev I.V."/>
            <person name="Hibbett D.S."/>
        </authorList>
    </citation>
    <scope>NUCLEOTIDE SEQUENCE</scope>
    <source>
        <strain evidence="7">FP-58527</strain>
    </source>
</reference>
<feature type="compositionally biased region" description="Polar residues" evidence="3">
    <location>
        <begin position="28"/>
        <end position="42"/>
    </location>
</feature>
<sequence length="599" mass="65244">MALKVDGQVAVDAFEPLAGKLDKAELQWPSSPDVPTNGQSTLKPPEVANIDENGGGKGAKSKPASSVTAAKPASGPAGAKPKSTKPRSPSPAPSAPAQPARTIRLDIKLGGPEDYEVDISALSKETGQRPPTPTAPAKHDTSDESNSEGDDEGDDNKLKKKRRKKKNRASEYYDTADPFIDDSELAQDERTFFAQTKQKGFYVSSGQVALLNTAPVTKKPKSKKVVLAPSASVAAALSSGPIPASLAMSLSQPIMPGPSKPPASSPKKVKQENGTRDEPIVLPSDNDETPAQGVKRKAEEPRSESVLSGSQDGAKKRRKTRELHPFHPELEDMFVELRKAIKKENWDTKGKFPPGLKPVLVRIALKAILLGEYNDNFFNLMPTLFPYNKFTMMKLIKRTVWRDHTTLLVERQEALLKELKGLADEGFPKATEEWEKSVAAWERRHSKTEAGTEAGSVVHSVEGTPVPGGSDTTPTPHLGPQPSIDETGNDEPQDDETAAMSAAAKRDAHPPGKKYRLTDTMKSIIWQLVCLSNEVVRLENEKNSLENNNQIVSDQGVRKTLYQKIVNAFPDGWLSSGQISREVSVMKKKYEKEVMEGET</sequence>
<dbReference type="Proteomes" id="UP000015241">
    <property type="component" value="Unassembled WGS sequence"/>
</dbReference>
<dbReference type="eggNOG" id="ENOG502S587">
    <property type="taxonomic scope" value="Eukaryota"/>
</dbReference>
<dbReference type="InterPro" id="IPR014840">
    <property type="entry name" value="HRD"/>
</dbReference>
<dbReference type="InterPro" id="IPR026947">
    <property type="entry name" value="UBN_middle_dom"/>
</dbReference>
<dbReference type="HOGENOM" id="CLU_022330_0_0_1"/>
<feature type="domain" description="Ubinuclein middle" evidence="5">
    <location>
        <begin position="325"/>
        <end position="581"/>
    </location>
</feature>
<evidence type="ECO:0008006" key="8">
    <source>
        <dbReference type="Google" id="ProtNLM"/>
    </source>
</evidence>
<dbReference type="OrthoDB" id="5576775at2759"/>
<keyword evidence="2" id="KW-0175">Coiled coil</keyword>
<feature type="compositionally biased region" description="Basic and acidic residues" evidence="3">
    <location>
        <begin position="441"/>
        <end position="450"/>
    </location>
</feature>
<dbReference type="EMBL" id="KE504152">
    <property type="protein sequence ID" value="EPT00040.1"/>
    <property type="molecule type" value="Genomic_DNA"/>
</dbReference>
<protein>
    <recommendedName>
        <fullName evidence="8">Ubinuclein middle domain-containing protein</fullName>
    </recommendedName>
</protein>
<evidence type="ECO:0000259" key="5">
    <source>
        <dbReference type="Pfam" id="PF14075"/>
    </source>
</evidence>
<accession>S8FP03</accession>
<evidence type="ECO:0000313" key="6">
    <source>
        <dbReference type="EMBL" id="EPT00040.1"/>
    </source>
</evidence>
<feature type="compositionally biased region" description="Acidic residues" evidence="3">
    <location>
        <begin position="487"/>
        <end position="497"/>
    </location>
</feature>
<keyword evidence="7" id="KW-1185">Reference proteome</keyword>
<feature type="compositionally biased region" description="Basic residues" evidence="3">
    <location>
        <begin position="158"/>
        <end position="167"/>
    </location>
</feature>
<dbReference type="STRING" id="743788.S8FP03"/>
<evidence type="ECO:0000256" key="1">
    <source>
        <dbReference type="ARBA" id="ARBA00022553"/>
    </source>
</evidence>
<organism evidence="6 7">
    <name type="scientific">Fomitopsis schrenkii</name>
    <name type="common">Brown rot fungus</name>
    <dbReference type="NCBI Taxonomy" id="2126942"/>
    <lineage>
        <taxon>Eukaryota</taxon>
        <taxon>Fungi</taxon>
        <taxon>Dikarya</taxon>
        <taxon>Basidiomycota</taxon>
        <taxon>Agaricomycotina</taxon>
        <taxon>Agaricomycetes</taxon>
        <taxon>Polyporales</taxon>
        <taxon>Fomitopsis</taxon>
    </lineage>
</organism>
<feature type="compositionally biased region" description="Basic and acidic residues" evidence="3">
    <location>
        <begin position="269"/>
        <end position="279"/>
    </location>
</feature>
<gene>
    <name evidence="6" type="ORF">FOMPIDRAFT_1036889</name>
</gene>
<proteinExistence type="predicted"/>
<evidence type="ECO:0000313" key="7">
    <source>
        <dbReference type="Proteomes" id="UP000015241"/>
    </source>
</evidence>
<feature type="domain" description="Hpc2-related" evidence="4">
    <location>
        <begin position="160"/>
        <end position="208"/>
    </location>
</feature>
<dbReference type="AlphaFoldDB" id="S8FP03"/>
<evidence type="ECO:0000256" key="2">
    <source>
        <dbReference type="SAM" id="Coils"/>
    </source>
</evidence>
<feature type="coiled-coil region" evidence="2">
    <location>
        <begin position="528"/>
        <end position="555"/>
    </location>
</feature>
<keyword evidence="1" id="KW-0597">Phosphoprotein</keyword>
<feature type="compositionally biased region" description="Low complexity" evidence="3">
    <location>
        <begin position="61"/>
        <end position="81"/>
    </location>
</feature>
<feature type="compositionally biased region" description="Acidic residues" evidence="3">
    <location>
        <begin position="143"/>
        <end position="154"/>
    </location>
</feature>
<feature type="region of interest" description="Disordered" evidence="3">
    <location>
        <begin position="441"/>
        <end position="514"/>
    </location>
</feature>
<dbReference type="Pfam" id="PF08729">
    <property type="entry name" value="HUN"/>
    <property type="match status" value="1"/>
</dbReference>
<evidence type="ECO:0000259" key="4">
    <source>
        <dbReference type="Pfam" id="PF08729"/>
    </source>
</evidence>
<name>S8FP03_FOMSC</name>
<feature type="region of interest" description="Disordered" evidence="3">
    <location>
        <begin position="248"/>
        <end position="324"/>
    </location>
</feature>
<dbReference type="InParanoid" id="S8FP03"/>
<dbReference type="Pfam" id="PF14075">
    <property type="entry name" value="UBN_AB"/>
    <property type="match status" value="1"/>
</dbReference>